<name>A0A1M6DQD1_9FIRM</name>
<dbReference type="InterPro" id="IPR047263">
    <property type="entry name" value="HNL-like_cupin"/>
</dbReference>
<evidence type="ECO:0000313" key="3">
    <source>
        <dbReference type="Proteomes" id="UP000183954"/>
    </source>
</evidence>
<dbReference type="STRING" id="1121420.SAMN02746098_04587"/>
<sequence>MRKAATILAILLSLTLSACGSSGGQASDAPTVSAEQSANTGASTLEDNKELISVSGVVKTSDGLTFPMGSAINFPGAFTGIAYIAPLINNDEEYNFPQTNNVTFEPGARSNWHSHGGMVILVTGGVGYYQEEGKAAQIIREGDVIECAPGVNHWHGATPDSWFSQMVIYDVGYSGGKGSEEPVTDEYYANLDAKEYAGRKVTADNKFMFQRGEQSMTMDTFSGPVYLSSIIGENVAGAPGLHYVVFEPGVINNWHTHVGGQILIATDGIGYHQIMGRPVEVLYPGDVAFCPPGLKHWHGGSADTSFAHIAVNTNPERSGVEWFDRISEEKYSQLPTEK</sequence>
<gene>
    <name evidence="2" type="ORF">SAMN02746098_04587</name>
</gene>
<dbReference type="PROSITE" id="PS51257">
    <property type="entry name" value="PROKAR_LIPOPROTEIN"/>
    <property type="match status" value="1"/>
</dbReference>
<proteinExistence type="predicted"/>
<organism evidence="2 3">
    <name type="scientific">Desulfosporosinus lacus DSM 15449</name>
    <dbReference type="NCBI Taxonomy" id="1121420"/>
    <lineage>
        <taxon>Bacteria</taxon>
        <taxon>Bacillati</taxon>
        <taxon>Bacillota</taxon>
        <taxon>Clostridia</taxon>
        <taxon>Eubacteriales</taxon>
        <taxon>Desulfitobacteriaceae</taxon>
        <taxon>Desulfosporosinus</taxon>
    </lineage>
</organism>
<dbReference type="CDD" id="cd02233">
    <property type="entry name" value="cupin_HNL-like"/>
    <property type="match status" value="2"/>
</dbReference>
<keyword evidence="3" id="KW-1185">Reference proteome</keyword>
<dbReference type="PANTHER" id="PTHR43698">
    <property type="entry name" value="RIBD C-TERMINAL DOMAIN CONTAINING PROTEIN"/>
    <property type="match status" value="1"/>
</dbReference>
<reference evidence="3" key="1">
    <citation type="submission" date="2016-11" db="EMBL/GenBank/DDBJ databases">
        <authorList>
            <person name="Varghese N."/>
            <person name="Submissions S."/>
        </authorList>
    </citation>
    <scope>NUCLEOTIDE SEQUENCE [LARGE SCALE GENOMIC DNA]</scope>
    <source>
        <strain evidence="3">DSM 15449</strain>
    </source>
</reference>
<evidence type="ECO:0000256" key="1">
    <source>
        <dbReference type="SAM" id="SignalP"/>
    </source>
</evidence>
<dbReference type="AlphaFoldDB" id="A0A1M6DQD1"/>
<dbReference type="Gene3D" id="2.60.120.10">
    <property type="entry name" value="Jelly Rolls"/>
    <property type="match status" value="2"/>
</dbReference>
<dbReference type="InterPro" id="IPR014710">
    <property type="entry name" value="RmlC-like_jellyroll"/>
</dbReference>
<dbReference type="InterPro" id="IPR011051">
    <property type="entry name" value="RmlC_Cupin_sf"/>
</dbReference>
<dbReference type="Proteomes" id="UP000183954">
    <property type="component" value="Unassembled WGS sequence"/>
</dbReference>
<dbReference type="PANTHER" id="PTHR43698:SF1">
    <property type="entry name" value="BLL4564 PROTEIN"/>
    <property type="match status" value="1"/>
</dbReference>
<feature type="signal peptide" evidence="1">
    <location>
        <begin position="1"/>
        <end position="18"/>
    </location>
</feature>
<evidence type="ECO:0000313" key="2">
    <source>
        <dbReference type="EMBL" id="SHI75405.1"/>
    </source>
</evidence>
<dbReference type="SUPFAM" id="SSF51182">
    <property type="entry name" value="RmlC-like cupins"/>
    <property type="match status" value="2"/>
</dbReference>
<protein>
    <submittedName>
        <fullName evidence="2">Cupin domain protein</fullName>
    </submittedName>
</protein>
<dbReference type="RefSeq" id="WP_242947696.1">
    <property type="nucleotide sequence ID" value="NZ_FQXJ01000024.1"/>
</dbReference>
<feature type="chain" id="PRO_5038576669" evidence="1">
    <location>
        <begin position="19"/>
        <end position="338"/>
    </location>
</feature>
<accession>A0A1M6DQD1</accession>
<dbReference type="EMBL" id="FQXJ01000024">
    <property type="protein sequence ID" value="SHI75405.1"/>
    <property type="molecule type" value="Genomic_DNA"/>
</dbReference>
<keyword evidence="1" id="KW-0732">Signal</keyword>